<dbReference type="Pfam" id="PF13302">
    <property type="entry name" value="Acetyltransf_3"/>
    <property type="match status" value="1"/>
</dbReference>
<dbReference type="InterPro" id="IPR000182">
    <property type="entry name" value="GNAT_dom"/>
</dbReference>
<organism evidence="2 3">
    <name type="scientific">Tepidibacillus decaturensis</name>
    <dbReference type="NCBI Taxonomy" id="1413211"/>
    <lineage>
        <taxon>Bacteria</taxon>
        <taxon>Bacillati</taxon>
        <taxon>Bacillota</taxon>
        <taxon>Bacilli</taxon>
        <taxon>Bacillales</taxon>
        <taxon>Bacillaceae</taxon>
        <taxon>Tepidibacillus</taxon>
    </lineage>
</organism>
<feature type="domain" description="N-acetyltransferase" evidence="1">
    <location>
        <begin position="7"/>
        <end position="172"/>
    </location>
</feature>
<name>A0A135L207_9BACI</name>
<reference evidence="2 3" key="1">
    <citation type="submission" date="2016-02" db="EMBL/GenBank/DDBJ databases">
        <title>Draft Genome for Tepidibacillus decaturensis nov. sp. Strain Z9, an Anaerobic, Moderately Thermophilic and Heterotrophic Bacterium from Deep Subsurface of the Illinois Basin, USA.</title>
        <authorList>
            <person name="Dong Y."/>
            <person name="Chang J.Y."/>
            <person name="Sanford R."/>
            <person name="Fouke B.W."/>
        </authorList>
    </citation>
    <scope>NUCLEOTIDE SEQUENCE [LARGE SCALE GENOMIC DNA]</scope>
    <source>
        <strain evidence="2 3">Z9</strain>
    </source>
</reference>
<dbReference type="SUPFAM" id="SSF55729">
    <property type="entry name" value="Acyl-CoA N-acyltransferases (Nat)"/>
    <property type="match status" value="1"/>
</dbReference>
<comment type="caution">
    <text evidence="2">The sequence shown here is derived from an EMBL/GenBank/DDBJ whole genome shotgun (WGS) entry which is preliminary data.</text>
</comment>
<dbReference type="AlphaFoldDB" id="A0A135L207"/>
<keyword evidence="3" id="KW-1185">Reference proteome</keyword>
<dbReference type="EMBL" id="LSKU01000001">
    <property type="protein sequence ID" value="KXG43038.1"/>
    <property type="molecule type" value="Genomic_DNA"/>
</dbReference>
<dbReference type="PANTHER" id="PTHR43415">
    <property type="entry name" value="SPERMIDINE N(1)-ACETYLTRANSFERASE"/>
    <property type="match status" value="1"/>
</dbReference>
<evidence type="ECO:0000313" key="3">
    <source>
        <dbReference type="Proteomes" id="UP000070352"/>
    </source>
</evidence>
<dbReference type="CDD" id="cd04301">
    <property type="entry name" value="NAT_SF"/>
    <property type="match status" value="1"/>
</dbReference>
<dbReference type="Proteomes" id="UP000070352">
    <property type="component" value="Unassembled WGS sequence"/>
</dbReference>
<dbReference type="STRING" id="1413211.U473_02620"/>
<dbReference type="PROSITE" id="PS51186">
    <property type="entry name" value="GNAT"/>
    <property type="match status" value="1"/>
</dbReference>
<dbReference type="GO" id="GO:0016747">
    <property type="term" value="F:acyltransferase activity, transferring groups other than amino-acyl groups"/>
    <property type="evidence" value="ECO:0007669"/>
    <property type="project" value="InterPro"/>
</dbReference>
<evidence type="ECO:0000313" key="2">
    <source>
        <dbReference type="EMBL" id="KXG43038.1"/>
    </source>
</evidence>
<dbReference type="PANTHER" id="PTHR43415:SF3">
    <property type="entry name" value="GNAT-FAMILY ACETYLTRANSFERASE"/>
    <property type="match status" value="1"/>
</dbReference>
<sequence>MLKGKLVQLKAVERENLSKYLEWVNDPEVTQYLSPQTRFPKTLAEEHRWYDNLLKQDDKFVFSIYTRADDRMIGSVGLHSISWKNQWAIAGIFIGDKDYWGKGYGTEAFRLCLYIGFQELGLQRVELGVYAFNERAIKSYQKLGFVEEGRRRRFLYRNGQFYDEVMMSILREEYLERYQKEDEERWKTF</sequence>
<accession>A0A135L207</accession>
<gene>
    <name evidence="2" type="ORF">U473_02620</name>
</gene>
<dbReference type="OrthoDB" id="9795206at2"/>
<protein>
    <recommendedName>
        <fullName evidence="1">N-acetyltransferase domain-containing protein</fullName>
    </recommendedName>
</protein>
<dbReference type="InterPro" id="IPR016181">
    <property type="entry name" value="Acyl_CoA_acyltransferase"/>
</dbReference>
<evidence type="ECO:0000259" key="1">
    <source>
        <dbReference type="PROSITE" id="PS51186"/>
    </source>
</evidence>
<dbReference type="Gene3D" id="3.40.630.30">
    <property type="match status" value="1"/>
</dbReference>
<dbReference type="RefSeq" id="WP_068723052.1">
    <property type="nucleotide sequence ID" value="NZ_LSKU01000001.1"/>
</dbReference>
<proteinExistence type="predicted"/>